<accession>X1V9B7</accession>
<gene>
    <name evidence="6" type="ORF">S12H4_49559</name>
</gene>
<dbReference type="Gene3D" id="1.10.1650.10">
    <property type="match status" value="1"/>
</dbReference>
<evidence type="ECO:0000259" key="5">
    <source>
        <dbReference type="SMART" id="SM01416"/>
    </source>
</evidence>
<dbReference type="InterPro" id="IPR057259">
    <property type="entry name" value="Ribosomal_L19e"/>
</dbReference>
<dbReference type="GO" id="GO:0005840">
    <property type="term" value="C:ribosome"/>
    <property type="evidence" value="ECO:0007669"/>
    <property type="project" value="UniProtKB-KW"/>
</dbReference>
<dbReference type="GO" id="GO:0003735">
    <property type="term" value="F:structural constituent of ribosome"/>
    <property type="evidence" value="ECO:0007669"/>
    <property type="project" value="InterPro"/>
</dbReference>
<sequence length="135" mass="15925">MNLSKKKELAARTLKVGKERIVFMSGRLDEIKEAITKQDIRDLRTEGAIMIKGIKGRKKNIKRKTRRSTGNIRKKVKKRKQEYVKVTRKLRSFVSEMKKEGKLSKEEVEEIRKKIRNRLFKSKAHLKEYIGGLKK</sequence>
<evidence type="ECO:0000256" key="2">
    <source>
        <dbReference type="ARBA" id="ARBA00022980"/>
    </source>
</evidence>
<protein>
    <recommendedName>
        <fullName evidence="5">Large ribosomal subunit protein eL19 domain-containing protein</fullName>
    </recommendedName>
</protein>
<dbReference type="InterPro" id="IPR035970">
    <property type="entry name" value="60S_ribosomal_eL19_sf"/>
</dbReference>
<keyword evidence="3" id="KW-0687">Ribonucleoprotein</keyword>
<feature type="domain" description="Large ribosomal subunit protein eL19" evidence="5">
    <location>
        <begin position="2"/>
        <end position="134"/>
    </location>
</feature>
<name>X1V9B7_9ZZZZ</name>
<dbReference type="SUPFAM" id="SSF48140">
    <property type="entry name" value="Ribosomal protein L19 (L19e)"/>
    <property type="match status" value="1"/>
</dbReference>
<evidence type="ECO:0000313" key="6">
    <source>
        <dbReference type="EMBL" id="GAJ13137.1"/>
    </source>
</evidence>
<dbReference type="InterPro" id="IPR015974">
    <property type="entry name" value="Ribosomal_eL19_dom3"/>
</dbReference>
<comment type="caution">
    <text evidence="6">The sequence shown here is derived from an EMBL/GenBank/DDBJ whole genome shotgun (WGS) entry which is preliminary data.</text>
</comment>
<organism evidence="6">
    <name type="scientific">marine sediment metagenome</name>
    <dbReference type="NCBI Taxonomy" id="412755"/>
    <lineage>
        <taxon>unclassified sequences</taxon>
        <taxon>metagenomes</taxon>
        <taxon>ecological metagenomes</taxon>
    </lineage>
</organism>
<comment type="similarity">
    <text evidence="1">Belongs to the eukaryotic ribosomal protein eL19 family.</text>
</comment>
<feature type="region of interest" description="Disordered" evidence="4">
    <location>
        <begin position="57"/>
        <end position="78"/>
    </location>
</feature>
<dbReference type="Pfam" id="PF01280">
    <property type="entry name" value="Ribosomal_L19e"/>
    <property type="match status" value="1"/>
</dbReference>
<dbReference type="GO" id="GO:0006412">
    <property type="term" value="P:translation"/>
    <property type="evidence" value="ECO:0007669"/>
    <property type="project" value="InterPro"/>
</dbReference>
<evidence type="ECO:0000256" key="1">
    <source>
        <dbReference type="ARBA" id="ARBA00011082"/>
    </source>
</evidence>
<reference evidence="6" key="1">
    <citation type="journal article" date="2014" name="Front. Microbiol.">
        <title>High frequency of phylogenetically diverse reductive dehalogenase-homologous genes in deep subseafloor sedimentary metagenomes.</title>
        <authorList>
            <person name="Kawai M."/>
            <person name="Futagami T."/>
            <person name="Toyoda A."/>
            <person name="Takaki Y."/>
            <person name="Nishi S."/>
            <person name="Hori S."/>
            <person name="Arai W."/>
            <person name="Tsubouchi T."/>
            <person name="Morono Y."/>
            <person name="Uchiyama I."/>
            <person name="Ito T."/>
            <person name="Fujiyama A."/>
            <person name="Inagaki F."/>
            <person name="Takami H."/>
        </authorList>
    </citation>
    <scope>NUCLEOTIDE SEQUENCE</scope>
    <source>
        <strain evidence="6">Expedition CK06-06</strain>
    </source>
</reference>
<dbReference type="EMBL" id="BARW01031108">
    <property type="protein sequence ID" value="GAJ13137.1"/>
    <property type="molecule type" value="Genomic_DNA"/>
</dbReference>
<dbReference type="GO" id="GO:1990904">
    <property type="term" value="C:ribonucleoprotein complex"/>
    <property type="evidence" value="ECO:0007669"/>
    <property type="project" value="UniProtKB-KW"/>
</dbReference>
<proteinExistence type="inferred from homology"/>
<keyword evidence="2" id="KW-0689">Ribosomal protein</keyword>
<dbReference type="Gene3D" id="1.10.1200.60">
    <property type="match status" value="1"/>
</dbReference>
<dbReference type="SMART" id="SM01416">
    <property type="entry name" value="Ribosomal_L19e"/>
    <property type="match status" value="1"/>
</dbReference>
<dbReference type="InterPro" id="IPR000196">
    <property type="entry name" value="Ribosomal_eL19_dom"/>
</dbReference>
<dbReference type="InterPro" id="IPR015972">
    <property type="entry name" value="Ribosomal_eL19_dom1"/>
</dbReference>
<dbReference type="AlphaFoldDB" id="X1V9B7"/>
<evidence type="ECO:0000256" key="3">
    <source>
        <dbReference type="ARBA" id="ARBA00023274"/>
    </source>
</evidence>
<evidence type="ECO:0000256" key="4">
    <source>
        <dbReference type="SAM" id="MobiDB-lite"/>
    </source>
</evidence>